<evidence type="ECO:0000313" key="15">
    <source>
        <dbReference type="Proteomes" id="UP000271974"/>
    </source>
</evidence>
<evidence type="ECO:0000256" key="1">
    <source>
        <dbReference type="ARBA" id="ARBA00003627"/>
    </source>
</evidence>
<feature type="domain" description="Conserved Oligomeric Golgi complex subunit 6 C-terminal" evidence="13">
    <location>
        <begin position="189"/>
        <end position="650"/>
    </location>
</feature>
<keyword evidence="9 11" id="KW-0472">Membrane</keyword>
<evidence type="ECO:0000256" key="3">
    <source>
        <dbReference type="ARBA" id="ARBA00011023"/>
    </source>
</evidence>
<dbReference type="InterPro" id="IPR010490">
    <property type="entry name" value="COG6"/>
</dbReference>
<dbReference type="STRING" id="188477.A0A3S0ZXX4"/>
<dbReference type="InterPro" id="IPR048368">
    <property type="entry name" value="COG6_N"/>
</dbReference>
<comment type="subcellular location">
    <subcellularLocation>
        <location evidence="2 11">Golgi apparatus membrane</location>
        <topology evidence="2 11">Peripheral membrane protein</topology>
    </subcellularLocation>
</comment>
<gene>
    <name evidence="14" type="ORF">EGW08_006425</name>
</gene>
<dbReference type="GO" id="GO:0017119">
    <property type="term" value="C:Golgi transport complex"/>
    <property type="evidence" value="ECO:0007669"/>
    <property type="project" value="UniProtKB-UniRule"/>
</dbReference>
<keyword evidence="8 11" id="KW-0333">Golgi apparatus</keyword>
<comment type="subunit">
    <text evidence="4">Component of the conserved oligomeric Golgi complex which is composed of eight different subunits and is required for normal Golgi morphology and localization.</text>
</comment>
<evidence type="ECO:0000256" key="11">
    <source>
        <dbReference type="RuleBase" id="RU365075"/>
    </source>
</evidence>
<evidence type="ECO:0000256" key="8">
    <source>
        <dbReference type="ARBA" id="ARBA00023034"/>
    </source>
</evidence>
<accession>A0A3S0ZXX4</accession>
<sequence length="651" mass="73705">MADKEPGDVASTPASNNPLSRKLSKILETRLDNDKDMLEALKALSTFFVENNLRSRRNLRSDIEKRSLAINEDFLTAFQAVKEQLDDVYSDVQAMNECCLDMTNRLKAAKAKTHHLISQTTSLHNESQKLLVKEQVAHAFLDKFQLKPDEIKSLRGTRDGALQPDFFKALSRVKQIHSDCKFLLRTNHQTAGLEIMESMALHQESAYERLYRWTQNQCRLVTQDTPDVSPLLCQAMEALQDRPVLLKYSLDEFGKARRSSVVRGFIDALTRGGPGGTPRPIELHSHDPLRYVGDMLAWLHQASASEKEYLQSLLKSCSAANVQLDEQLGHITQGVCTPFKVRVEQVLVSEQDPVTLYRLDNLLKFYHHTIGQIVNPEAALLSTVAEIQDLSHRMFFNSLTSHANKLLDKVELPRSDLGPTDSLTQSLQLLRDVLACHDASVVPIDDKKQDYKQVFHFSGNFGNSRHIIWLRIFRKYFCLNCISMLTTLKSYYYNMVNCIHLMNTTLALYEFTDTRLEMLNAQTDAHVDTLVSEQASYILNRVGLAQMYGTLQTYKTEQGPISSLPGLDELAVKSAVNKFDSYLAQPDSLTLPQFHLILSSTVRESATKRSTELICQAYRQIYIAVLDPTHGYKDGPAVVPRTPEQVVHLLC</sequence>
<dbReference type="Proteomes" id="UP000271974">
    <property type="component" value="Unassembled WGS sequence"/>
</dbReference>
<dbReference type="InterPro" id="IPR048369">
    <property type="entry name" value="COG6_C"/>
</dbReference>
<evidence type="ECO:0000259" key="12">
    <source>
        <dbReference type="Pfam" id="PF06419"/>
    </source>
</evidence>
<dbReference type="PANTHER" id="PTHR21506:SF0">
    <property type="entry name" value="CONSERVED OLIGOMERIC GOLGI COMPLEX SUBUNIT 6"/>
    <property type="match status" value="1"/>
</dbReference>
<dbReference type="Pfam" id="PF20653">
    <property type="entry name" value="COG6_C"/>
    <property type="match status" value="1"/>
</dbReference>
<dbReference type="OrthoDB" id="272987at2759"/>
<evidence type="ECO:0000313" key="14">
    <source>
        <dbReference type="EMBL" id="RUS85796.1"/>
    </source>
</evidence>
<evidence type="ECO:0000256" key="5">
    <source>
        <dbReference type="ARBA" id="ARBA00020973"/>
    </source>
</evidence>
<evidence type="ECO:0000256" key="9">
    <source>
        <dbReference type="ARBA" id="ARBA00023136"/>
    </source>
</evidence>
<evidence type="ECO:0000256" key="4">
    <source>
        <dbReference type="ARBA" id="ARBA00011166"/>
    </source>
</evidence>
<protein>
    <recommendedName>
        <fullName evidence="5 11">Conserved oligomeric Golgi complex subunit 6</fullName>
        <shortName evidence="11">COG complex subunit 6</shortName>
    </recommendedName>
    <alternativeName>
        <fullName evidence="10 11">Component of oligomeric Golgi complex 6</fullName>
    </alternativeName>
</protein>
<proteinExistence type="inferred from homology"/>
<evidence type="ECO:0000256" key="6">
    <source>
        <dbReference type="ARBA" id="ARBA00022448"/>
    </source>
</evidence>
<keyword evidence="6 11" id="KW-0813">Transport</keyword>
<comment type="caution">
    <text evidence="14">The sequence shown here is derived from an EMBL/GenBank/DDBJ whole genome shotgun (WGS) entry which is preliminary data.</text>
</comment>
<keyword evidence="7 11" id="KW-0653">Protein transport</keyword>
<comment type="function">
    <text evidence="1 11">Required for normal Golgi function.</text>
</comment>
<reference evidence="14 15" key="1">
    <citation type="submission" date="2019-01" db="EMBL/GenBank/DDBJ databases">
        <title>A draft genome assembly of the solar-powered sea slug Elysia chlorotica.</title>
        <authorList>
            <person name="Cai H."/>
            <person name="Li Q."/>
            <person name="Fang X."/>
            <person name="Li J."/>
            <person name="Curtis N.E."/>
            <person name="Altenburger A."/>
            <person name="Shibata T."/>
            <person name="Feng M."/>
            <person name="Maeda T."/>
            <person name="Schwartz J.A."/>
            <person name="Shigenobu S."/>
            <person name="Lundholm N."/>
            <person name="Nishiyama T."/>
            <person name="Yang H."/>
            <person name="Hasebe M."/>
            <person name="Li S."/>
            <person name="Pierce S.K."/>
            <person name="Wang J."/>
        </authorList>
    </citation>
    <scope>NUCLEOTIDE SEQUENCE [LARGE SCALE GENOMIC DNA]</scope>
    <source>
        <strain evidence="14">EC2010</strain>
        <tissue evidence="14">Whole organism of an adult</tissue>
    </source>
</reference>
<organism evidence="14 15">
    <name type="scientific">Elysia chlorotica</name>
    <name type="common">Eastern emerald elysia</name>
    <name type="synonym">Sea slug</name>
    <dbReference type="NCBI Taxonomy" id="188477"/>
    <lineage>
        <taxon>Eukaryota</taxon>
        <taxon>Metazoa</taxon>
        <taxon>Spiralia</taxon>
        <taxon>Lophotrochozoa</taxon>
        <taxon>Mollusca</taxon>
        <taxon>Gastropoda</taxon>
        <taxon>Heterobranchia</taxon>
        <taxon>Euthyneura</taxon>
        <taxon>Panpulmonata</taxon>
        <taxon>Sacoglossa</taxon>
        <taxon>Placobranchoidea</taxon>
        <taxon>Plakobranchidae</taxon>
        <taxon>Elysia</taxon>
    </lineage>
</organism>
<evidence type="ECO:0000259" key="13">
    <source>
        <dbReference type="Pfam" id="PF20653"/>
    </source>
</evidence>
<evidence type="ECO:0000256" key="2">
    <source>
        <dbReference type="ARBA" id="ARBA00004395"/>
    </source>
</evidence>
<dbReference type="AlphaFoldDB" id="A0A3S0ZXX4"/>
<dbReference type="Pfam" id="PF06419">
    <property type="entry name" value="COG6_N"/>
    <property type="match status" value="1"/>
</dbReference>
<dbReference type="GO" id="GO:0006891">
    <property type="term" value="P:intra-Golgi vesicle-mediated transport"/>
    <property type="evidence" value="ECO:0007669"/>
    <property type="project" value="UniProtKB-UniRule"/>
</dbReference>
<dbReference type="SMART" id="SM01087">
    <property type="entry name" value="COG6"/>
    <property type="match status" value="1"/>
</dbReference>
<name>A0A3S0ZXX4_ELYCH</name>
<dbReference type="GO" id="GO:0000139">
    <property type="term" value="C:Golgi membrane"/>
    <property type="evidence" value="ECO:0007669"/>
    <property type="project" value="UniProtKB-SubCell"/>
</dbReference>
<evidence type="ECO:0000256" key="7">
    <source>
        <dbReference type="ARBA" id="ARBA00022927"/>
    </source>
</evidence>
<dbReference type="EMBL" id="RQTK01000159">
    <property type="protein sequence ID" value="RUS85796.1"/>
    <property type="molecule type" value="Genomic_DNA"/>
</dbReference>
<dbReference type="GO" id="GO:0015031">
    <property type="term" value="P:protein transport"/>
    <property type="evidence" value="ECO:0007669"/>
    <property type="project" value="UniProtKB-KW"/>
</dbReference>
<dbReference type="PANTHER" id="PTHR21506">
    <property type="entry name" value="COMPONENT OF OLIGOMERIC GOLGI COMPLEX 6"/>
    <property type="match status" value="1"/>
</dbReference>
<feature type="domain" description="Conserved oligomeric complex COG6 N-terminal" evidence="12">
    <location>
        <begin position="44"/>
        <end position="156"/>
    </location>
</feature>
<comment type="similarity">
    <text evidence="3 11">Belongs to the COG6 family.</text>
</comment>
<evidence type="ECO:0000256" key="10">
    <source>
        <dbReference type="ARBA" id="ARBA00031348"/>
    </source>
</evidence>
<keyword evidence="15" id="KW-1185">Reference proteome</keyword>